<evidence type="ECO:0000313" key="2">
    <source>
        <dbReference type="Proteomes" id="UP000019494"/>
    </source>
</evidence>
<dbReference type="PANTHER" id="PTHR48100">
    <property type="entry name" value="BROAD-SPECIFICITY PHOSPHATASE YOR283W-RELATED"/>
    <property type="match status" value="1"/>
</dbReference>
<dbReference type="RefSeq" id="WP_034717362.1">
    <property type="nucleotide sequence ID" value="NZ_AWQS01000105.1"/>
</dbReference>
<protein>
    <submittedName>
        <fullName evidence="1">Histidine phosphatase</fullName>
    </submittedName>
</protein>
<dbReference type="PANTHER" id="PTHR48100:SF58">
    <property type="entry name" value="PE-PGRS FAMILY PROTEIN PE_PGRS11"/>
    <property type="match status" value="1"/>
</dbReference>
<dbReference type="Proteomes" id="UP000019494">
    <property type="component" value="Unassembled WGS sequence"/>
</dbReference>
<dbReference type="InterPro" id="IPR001345">
    <property type="entry name" value="PG/BPGM_mutase_AS"/>
</dbReference>
<dbReference type="Gene3D" id="3.40.50.1240">
    <property type="entry name" value="Phosphoglycerate mutase-like"/>
    <property type="match status" value="1"/>
</dbReference>
<reference evidence="2" key="1">
    <citation type="submission" date="2013-08" db="EMBL/GenBank/DDBJ databases">
        <title>Intrasporangium oryzae NRRL B-24470.</title>
        <authorList>
            <person name="Liu H."/>
            <person name="Wang G."/>
        </authorList>
    </citation>
    <scope>NUCLEOTIDE SEQUENCE [LARGE SCALE GENOMIC DNA]</scope>
    <source>
        <strain evidence="2">Q5-1</strain>
    </source>
</reference>
<dbReference type="CDD" id="cd07067">
    <property type="entry name" value="HP_PGM_like"/>
    <property type="match status" value="1"/>
</dbReference>
<dbReference type="PROSITE" id="PS00175">
    <property type="entry name" value="PG_MUTASE"/>
    <property type="match status" value="1"/>
</dbReference>
<accession>W9GNU7</accession>
<dbReference type="OrthoDB" id="9793115at2"/>
<dbReference type="SUPFAM" id="SSF53254">
    <property type="entry name" value="Phosphoglycerate mutase-like"/>
    <property type="match status" value="1"/>
</dbReference>
<dbReference type="InterPro" id="IPR029033">
    <property type="entry name" value="His_PPase_superfam"/>
</dbReference>
<dbReference type="EMBL" id="AWQS01000105">
    <property type="protein sequence ID" value="EWT05534.1"/>
    <property type="molecule type" value="Genomic_DNA"/>
</dbReference>
<evidence type="ECO:0000313" key="1">
    <source>
        <dbReference type="EMBL" id="EWT05534.1"/>
    </source>
</evidence>
<name>W9GNU7_9MICO</name>
<dbReference type="AlphaFoldDB" id="W9GNU7"/>
<dbReference type="PATRIC" id="fig|584657.3.peg.2562"/>
<gene>
    <name evidence="1" type="ORF">N864_04040</name>
</gene>
<dbReference type="Pfam" id="PF00300">
    <property type="entry name" value="His_Phos_1"/>
    <property type="match status" value="1"/>
</dbReference>
<dbReference type="InterPro" id="IPR013078">
    <property type="entry name" value="His_Pase_superF_clade-1"/>
</dbReference>
<sequence>MRLFLVRHGQTHANVARQLDTAHPGLDLTDVGREQAVALAQRLRQEDLGAIYVSDLVRTHQTAEPLARTLGLELVVLPGLREIQAGDYEMSTEWGPYIEAVSAWRDDPAHAIPGGDTGVGFLARYTEAIRRIADDGHESAVAVSHGAAMRVWCSVALGLGVDFFDNRRIDNTHVVTMEGDPDAGWKLLAWGDEPITHER</sequence>
<proteinExistence type="predicted"/>
<keyword evidence="2" id="KW-1185">Reference proteome</keyword>
<dbReference type="GO" id="GO:0005737">
    <property type="term" value="C:cytoplasm"/>
    <property type="evidence" value="ECO:0007669"/>
    <property type="project" value="TreeGrafter"/>
</dbReference>
<dbReference type="SMART" id="SM00855">
    <property type="entry name" value="PGAM"/>
    <property type="match status" value="1"/>
</dbReference>
<organism evidence="1 2">
    <name type="scientific">Intrasporangium chromatireducens Q5-1</name>
    <dbReference type="NCBI Taxonomy" id="584657"/>
    <lineage>
        <taxon>Bacteria</taxon>
        <taxon>Bacillati</taxon>
        <taxon>Actinomycetota</taxon>
        <taxon>Actinomycetes</taxon>
        <taxon>Micrococcales</taxon>
        <taxon>Intrasporangiaceae</taxon>
        <taxon>Intrasporangium</taxon>
    </lineage>
</organism>
<comment type="caution">
    <text evidence="1">The sequence shown here is derived from an EMBL/GenBank/DDBJ whole genome shotgun (WGS) entry which is preliminary data.</text>
</comment>
<dbReference type="GO" id="GO:0016791">
    <property type="term" value="F:phosphatase activity"/>
    <property type="evidence" value="ECO:0007669"/>
    <property type="project" value="TreeGrafter"/>
</dbReference>
<dbReference type="InterPro" id="IPR050275">
    <property type="entry name" value="PGM_Phosphatase"/>
</dbReference>